<protein>
    <submittedName>
        <fullName evidence="3">ATP-grasp domain-containing protein</fullName>
    </submittedName>
</protein>
<gene>
    <name evidence="3" type="ORF">NZH93_47510</name>
</gene>
<dbReference type="InterPro" id="IPR040754">
    <property type="entry name" value="PreAtp-grasp"/>
</dbReference>
<dbReference type="EMBL" id="JANYMP010000048">
    <property type="protein sequence ID" value="MCS7484524.1"/>
    <property type="molecule type" value="Genomic_DNA"/>
</dbReference>
<accession>A0A9X2VYU5</accession>
<dbReference type="GO" id="GO:0005524">
    <property type="term" value="F:ATP binding"/>
    <property type="evidence" value="ECO:0007669"/>
    <property type="project" value="UniProtKB-UniRule"/>
</dbReference>
<dbReference type="SUPFAM" id="SSF56059">
    <property type="entry name" value="Glutathione synthetase ATP-binding domain-like"/>
    <property type="match status" value="1"/>
</dbReference>
<dbReference type="AlphaFoldDB" id="A0A9X2VYU5"/>
<evidence type="ECO:0000313" key="4">
    <source>
        <dbReference type="Proteomes" id="UP001141259"/>
    </source>
</evidence>
<dbReference type="Gene3D" id="3.30.470.20">
    <property type="entry name" value="ATP-grasp fold, B domain"/>
    <property type="match status" value="1"/>
</dbReference>
<reference evidence="3" key="1">
    <citation type="submission" date="2022-08" db="EMBL/GenBank/DDBJ databases">
        <authorList>
            <person name="Tistechok S."/>
            <person name="Samborskyy M."/>
            <person name="Roman I."/>
        </authorList>
    </citation>
    <scope>NUCLEOTIDE SEQUENCE</scope>
    <source>
        <strain evidence="3">DSM 103496</strain>
    </source>
</reference>
<evidence type="ECO:0000256" key="1">
    <source>
        <dbReference type="PROSITE-ProRule" id="PRU00409"/>
    </source>
</evidence>
<feature type="domain" description="ATP-grasp" evidence="2">
    <location>
        <begin position="95"/>
        <end position="301"/>
    </location>
</feature>
<name>A0A9X2VYU5_9PSEU</name>
<organism evidence="3 4">
    <name type="scientific">Umezawaea endophytica</name>
    <dbReference type="NCBI Taxonomy" id="1654476"/>
    <lineage>
        <taxon>Bacteria</taxon>
        <taxon>Bacillati</taxon>
        <taxon>Actinomycetota</taxon>
        <taxon>Actinomycetes</taxon>
        <taxon>Pseudonocardiales</taxon>
        <taxon>Pseudonocardiaceae</taxon>
        <taxon>Umezawaea</taxon>
    </lineage>
</organism>
<sequence>MLSEALDPGFRRYAEELGFALPTVLVPENVDPSRSTAEDALDSPVLLEALRSTAGVLLPMGTTVLEQKLAEATGLPLAVPGAEVFERVNSKIYGRRVAVSAGLRPVPGFECETVAEFLAVLDEVEPLVEQGERVVVKDAYGVSGKGLVVLDGKVKASGLRKLVTRRAARSGDDRLHVVVERWLPKRFDLNYQFTVGRDGAVVFDFVKQALTADGVHKGHLVPAELEPRHHDELRHAASVIGERLHADGFSGVAGVDAILGLDGVLHPLLEINARLNMSTYQGGVTERLLPDGSACLAKHYTLRLAARTPFDAVRAALGPLLDDRDGERVVITCAGTVNANAADDAPFEGRLYAVLVAPDRARLAGLDAATETALTTLESR</sequence>
<dbReference type="InterPro" id="IPR011761">
    <property type="entry name" value="ATP-grasp"/>
</dbReference>
<dbReference type="Proteomes" id="UP001141259">
    <property type="component" value="Unassembled WGS sequence"/>
</dbReference>
<keyword evidence="1" id="KW-0067">ATP-binding</keyword>
<proteinExistence type="predicted"/>
<dbReference type="PROSITE" id="PS50975">
    <property type="entry name" value="ATP_GRASP"/>
    <property type="match status" value="1"/>
</dbReference>
<keyword evidence="1" id="KW-0547">Nucleotide-binding</keyword>
<evidence type="ECO:0000259" key="2">
    <source>
        <dbReference type="PROSITE" id="PS50975"/>
    </source>
</evidence>
<dbReference type="Pfam" id="PF18604">
    <property type="entry name" value="PreAtp-grasp"/>
    <property type="match status" value="1"/>
</dbReference>
<keyword evidence="4" id="KW-1185">Reference proteome</keyword>
<dbReference type="GO" id="GO:0046872">
    <property type="term" value="F:metal ion binding"/>
    <property type="evidence" value="ECO:0007669"/>
    <property type="project" value="InterPro"/>
</dbReference>
<evidence type="ECO:0000313" key="3">
    <source>
        <dbReference type="EMBL" id="MCS7484524.1"/>
    </source>
</evidence>
<comment type="caution">
    <text evidence="3">The sequence shown here is derived from an EMBL/GenBank/DDBJ whole genome shotgun (WGS) entry which is preliminary data.</text>
</comment>